<name>A0A0G0FN63_9BACT</name>
<dbReference type="EMBL" id="LBSJ01000022">
    <property type="protein sequence ID" value="KKQ15140.1"/>
    <property type="molecule type" value="Genomic_DNA"/>
</dbReference>
<sequence length="84" mass="9287">DVSKEGLGHIQKVEIIKYNPYNDTGGDQSFSLVLLDGKLNGTILTSLHSRSGTRIYAKVIKKGESELDLSKEEKEVLKKAIQNV</sequence>
<dbReference type="AlphaFoldDB" id="A0A0G0FN63"/>
<feature type="non-terminal residue" evidence="1">
    <location>
        <position position="1"/>
    </location>
</feature>
<organism evidence="1 2">
    <name type="scientific">Candidatus Daviesbacteria bacterium GW2011_GWA1_36_8</name>
    <dbReference type="NCBI Taxonomy" id="1618417"/>
    <lineage>
        <taxon>Bacteria</taxon>
        <taxon>Candidatus Daviesiibacteriota</taxon>
    </lineage>
</organism>
<dbReference type="Pfam" id="PF14584">
    <property type="entry name" value="DUF4446"/>
    <property type="match status" value="1"/>
</dbReference>
<evidence type="ECO:0000313" key="1">
    <source>
        <dbReference type="EMBL" id="KKQ15140.1"/>
    </source>
</evidence>
<proteinExistence type="predicted"/>
<evidence type="ECO:0008006" key="3">
    <source>
        <dbReference type="Google" id="ProtNLM"/>
    </source>
</evidence>
<gene>
    <name evidence="1" type="ORF">US28_C0022G0012</name>
</gene>
<comment type="caution">
    <text evidence="1">The sequence shown here is derived from an EMBL/GenBank/DDBJ whole genome shotgun (WGS) entry which is preliminary data.</text>
</comment>
<evidence type="ECO:0000313" key="2">
    <source>
        <dbReference type="Proteomes" id="UP000034448"/>
    </source>
</evidence>
<accession>A0A0G0FN63</accession>
<reference evidence="1 2" key="1">
    <citation type="journal article" date="2015" name="Nature">
        <title>rRNA introns, odd ribosomes, and small enigmatic genomes across a large radiation of phyla.</title>
        <authorList>
            <person name="Brown C.T."/>
            <person name="Hug L.A."/>
            <person name="Thomas B.C."/>
            <person name="Sharon I."/>
            <person name="Castelle C.J."/>
            <person name="Singh A."/>
            <person name="Wilkins M.J."/>
            <person name="Williams K.H."/>
            <person name="Banfield J.F."/>
        </authorList>
    </citation>
    <scope>NUCLEOTIDE SEQUENCE [LARGE SCALE GENOMIC DNA]</scope>
</reference>
<dbReference type="InterPro" id="IPR027981">
    <property type="entry name" value="DUF4446"/>
</dbReference>
<dbReference type="Proteomes" id="UP000034448">
    <property type="component" value="Unassembled WGS sequence"/>
</dbReference>
<protein>
    <recommendedName>
        <fullName evidence="3">DUF4446 domain-containing protein</fullName>
    </recommendedName>
</protein>